<dbReference type="EMBL" id="MHMW01000021">
    <property type="protein sequence ID" value="OGZ33947.1"/>
    <property type="molecule type" value="Genomic_DNA"/>
</dbReference>
<dbReference type="AlphaFoldDB" id="A0A1G2F7R8"/>
<dbReference type="STRING" id="1801992.A2Y98_00535"/>
<comment type="caution">
    <text evidence="1">The sequence shown here is derived from an EMBL/GenBank/DDBJ whole genome shotgun (WGS) entry which is preliminary data.</text>
</comment>
<evidence type="ECO:0000313" key="2">
    <source>
        <dbReference type="Proteomes" id="UP000179099"/>
    </source>
</evidence>
<reference evidence="1 2" key="1">
    <citation type="journal article" date="2016" name="Nat. Commun.">
        <title>Thousands of microbial genomes shed light on interconnected biogeochemical processes in an aquifer system.</title>
        <authorList>
            <person name="Anantharaman K."/>
            <person name="Brown C.T."/>
            <person name="Hug L.A."/>
            <person name="Sharon I."/>
            <person name="Castelle C.J."/>
            <person name="Probst A.J."/>
            <person name="Thomas B.C."/>
            <person name="Singh A."/>
            <person name="Wilkins M.J."/>
            <person name="Karaoz U."/>
            <person name="Brodie E.L."/>
            <person name="Williams K.H."/>
            <person name="Hubbard S.S."/>
            <person name="Banfield J.F."/>
        </authorList>
    </citation>
    <scope>NUCLEOTIDE SEQUENCE [LARGE SCALE GENOMIC DNA]</scope>
</reference>
<dbReference type="Proteomes" id="UP000179099">
    <property type="component" value="Unassembled WGS sequence"/>
</dbReference>
<gene>
    <name evidence="1" type="ORF">A2Y98_00535</name>
</gene>
<evidence type="ECO:0000313" key="1">
    <source>
        <dbReference type="EMBL" id="OGZ33947.1"/>
    </source>
</evidence>
<name>A0A1G2F7R8_9BACT</name>
<proteinExistence type="predicted"/>
<accession>A0A1G2F7R8</accession>
<protein>
    <submittedName>
        <fullName evidence="1">Uncharacterized protein</fullName>
    </submittedName>
</protein>
<sequence>MSFISDKGYLFFSFLSIKKEEGIDMGTRKFAVKAEEILVRKWPNWVAKFWTKACRYPLILGVLLKIFKEMK</sequence>
<organism evidence="1 2">
    <name type="scientific">Candidatus Portnoybacteria bacterium RBG_19FT_COMBO_36_7</name>
    <dbReference type="NCBI Taxonomy" id="1801992"/>
    <lineage>
        <taxon>Bacteria</taxon>
        <taxon>Candidatus Portnoyibacteriota</taxon>
    </lineage>
</organism>